<evidence type="ECO:0000313" key="2">
    <source>
        <dbReference type="Proteomes" id="UP000009149"/>
    </source>
</evidence>
<accession>B3DUE0</accession>
<dbReference type="AlphaFoldDB" id="B3DUE0"/>
<name>B3DUE0_METI4</name>
<proteinExistence type="predicted"/>
<protein>
    <submittedName>
        <fullName evidence="1">Uncharacterized protein</fullName>
    </submittedName>
</protein>
<evidence type="ECO:0000313" key="1">
    <source>
        <dbReference type="EMBL" id="ACD82943.1"/>
    </source>
</evidence>
<gene>
    <name evidence="1" type="ordered locus">Minf_0888</name>
</gene>
<dbReference type="STRING" id="481448.Minf_0888"/>
<dbReference type="KEGG" id="min:Minf_0888"/>
<organism evidence="1 2">
    <name type="scientific">Methylacidiphilum infernorum (isolate V4)</name>
    <name type="common">Methylokorus infernorum (strain V4)</name>
    <dbReference type="NCBI Taxonomy" id="481448"/>
    <lineage>
        <taxon>Bacteria</taxon>
        <taxon>Pseudomonadati</taxon>
        <taxon>Verrucomicrobiota</taxon>
        <taxon>Methylacidiphilae</taxon>
        <taxon>Methylacidiphilales</taxon>
        <taxon>Methylacidiphilaceae</taxon>
        <taxon>Methylacidiphilum (ex Ratnadevi et al. 2023)</taxon>
    </lineage>
</organism>
<dbReference type="EMBL" id="CP000975">
    <property type="protein sequence ID" value="ACD82943.1"/>
    <property type="molecule type" value="Genomic_DNA"/>
</dbReference>
<sequence length="52" mass="6137">MPPFSNSALEIQKFKKRSTLEKNRIRSLGNAIYYKKKEILFQINPSSYKMQA</sequence>
<dbReference type="HOGENOM" id="CLU_3081683_0_0_0"/>
<dbReference type="Proteomes" id="UP000009149">
    <property type="component" value="Chromosome"/>
</dbReference>
<reference evidence="1 2" key="1">
    <citation type="journal article" date="2008" name="Biol. Direct">
        <title>Complete genome sequence of the extremely acidophilic methanotroph isolate V4, Methylacidiphilum infernorum, a representative of the bacterial phylum Verrucomicrobia.</title>
        <authorList>
            <person name="Hou S."/>
            <person name="Makarova K.S."/>
            <person name="Saw J.H."/>
            <person name="Senin P."/>
            <person name="Ly B.V."/>
            <person name="Zhou Z."/>
            <person name="Ren Y."/>
            <person name="Wang J."/>
            <person name="Galperin M.Y."/>
            <person name="Omelchenko M.V."/>
            <person name="Wolf Y.I."/>
            <person name="Yutin N."/>
            <person name="Koonin E.V."/>
            <person name="Stott M.B."/>
            <person name="Mountain B.W."/>
            <person name="Crowe M.A."/>
            <person name="Smirnova A.V."/>
            <person name="Dunfield P.F."/>
            <person name="Feng L."/>
            <person name="Wang L."/>
            <person name="Alam M."/>
        </authorList>
    </citation>
    <scope>NUCLEOTIDE SEQUENCE [LARGE SCALE GENOMIC DNA]</scope>
    <source>
        <strain evidence="2">Isolate V4</strain>
    </source>
</reference>